<evidence type="ECO:0000256" key="2">
    <source>
        <dbReference type="ARBA" id="ARBA00022741"/>
    </source>
</evidence>
<dbReference type="GO" id="GO:0036064">
    <property type="term" value="C:ciliary basal body"/>
    <property type="evidence" value="ECO:0007669"/>
    <property type="project" value="TreeGrafter"/>
</dbReference>
<organism evidence="5 6">
    <name type="scientific">Acropora cervicornis</name>
    <name type="common">Staghorn coral</name>
    <dbReference type="NCBI Taxonomy" id="6130"/>
    <lineage>
        <taxon>Eukaryota</taxon>
        <taxon>Metazoa</taxon>
        <taxon>Cnidaria</taxon>
        <taxon>Anthozoa</taxon>
        <taxon>Hexacorallia</taxon>
        <taxon>Scleractinia</taxon>
        <taxon>Astrocoeniina</taxon>
        <taxon>Acroporidae</taxon>
        <taxon>Acropora</taxon>
    </lineage>
</organism>
<feature type="region of interest" description="Disordered" evidence="4">
    <location>
        <begin position="68"/>
        <end position="92"/>
    </location>
</feature>
<dbReference type="SUPFAM" id="SSF56059">
    <property type="entry name" value="Glutathione synthetase ATP-binding domain-like"/>
    <property type="match status" value="1"/>
</dbReference>
<dbReference type="PANTHER" id="PTHR12241">
    <property type="entry name" value="TUBULIN POLYGLUTAMYLASE"/>
    <property type="match status" value="1"/>
</dbReference>
<dbReference type="Proteomes" id="UP001249851">
    <property type="component" value="Unassembled WGS sequence"/>
</dbReference>
<dbReference type="EMBL" id="JARQWQ010000018">
    <property type="protein sequence ID" value="KAK2565798.1"/>
    <property type="molecule type" value="Genomic_DNA"/>
</dbReference>
<keyword evidence="3" id="KW-0067">ATP-binding</keyword>
<keyword evidence="2" id="KW-0547">Nucleotide-binding</keyword>
<dbReference type="GO" id="GO:0015631">
    <property type="term" value="F:tubulin binding"/>
    <property type="evidence" value="ECO:0007669"/>
    <property type="project" value="TreeGrafter"/>
</dbReference>
<evidence type="ECO:0000313" key="6">
    <source>
        <dbReference type="Proteomes" id="UP001249851"/>
    </source>
</evidence>
<keyword evidence="6" id="KW-1185">Reference proteome</keyword>
<dbReference type="PROSITE" id="PS51221">
    <property type="entry name" value="TTL"/>
    <property type="match status" value="1"/>
</dbReference>
<keyword evidence="1" id="KW-0436">Ligase</keyword>
<reference evidence="5" key="2">
    <citation type="journal article" date="2023" name="Science">
        <title>Genomic signatures of disease resistance in endangered staghorn corals.</title>
        <authorList>
            <person name="Vollmer S.V."/>
            <person name="Selwyn J.D."/>
            <person name="Despard B.A."/>
            <person name="Roesel C.L."/>
        </authorList>
    </citation>
    <scope>NUCLEOTIDE SEQUENCE</scope>
    <source>
        <strain evidence="5">K2</strain>
    </source>
</reference>
<evidence type="ECO:0000256" key="1">
    <source>
        <dbReference type="ARBA" id="ARBA00022598"/>
    </source>
</evidence>
<dbReference type="GO" id="GO:0005524">
    <property type="term" value="F:ATP binding"/>
    <property type="evidence" value="ECO:0007669"/>
    <property type="project" value="UniProtKB-KW"/>
</dbReference>
<dbReference type="AlphaFoldDB" id="A0AAD9QQU9"/>
<gene>
    <name evidence="5" type="ORF">P5673_010067</name>
</gene>
<protein>
    <submittedName>
        <fullName evidence="5">Tubulin polyglutamylase TTLL11</fullName>
    </submittedName>
</protein>
<evidence type="ECO:0000313" key="5">
    <source>
        <dbReference type="EMBL" id="KAK2565798.1"/>
    </source>
</evidence>
<dbReference type="GO" id="GO:0000226">
    <property type="term" value="P:microtubule cytoskeleton organization"/>
    <property type="evidence" value="ECO:0007669"/>
    <property type="project" value="TreeGrafter"/>
</dbReference>
<dbReference type="Pfam" id="PF03133">
    <property type="entry name" value="TTL"/>
    <property type="match status" value="1"/>
</dbReference>
<accession>A0AAD9QQU9</accession>
<proteinExistence type="predicted"/>
<dbReference type="GO" id="GO:0070740">
    <property type="term" value="F:tubulin-glutamic acid ligase activity"/>
    <property type="evidence" value="ECO:0007669"/>
    <property type="project" value="TreeGrafter"/>
</dbReference>
<dbReference type="PANTHER" id="PTHR12241:SF154">
    <property type="entry name" value="TUBULIN POLYGLUTAMYLASE TTLL11"/>
    <property type="match status" value="1"/>
</dbReference>
<name>A0AAD9QQU9_ACRCE</name>
<sequence>MKSDNPESDKIVSINQVKPLVTQKVPRVVTSIPEKNGHRKGGKRVVAKATVHSQGGIKEIRKSRTLISDLVPDGKRGKRKHRRGATSSYGPSVDISRARASCDVVRLAIKELGWREIPATRRSGCDFYWLDGHFELPDYAETGQLSKFFGMSEAAHKVELTRQINRLQLLFPREFTFYPKTWILPEEYSDLLAYASQKSSRKPSTFIIKPDGGSQGDGIFLTQNVHDIQLSTALARPSVIQEYIAEPYLLEKFKFDLRIYVVLKCLDPLQVYICREGMARFCTEHYNPPTPKNIFKAYMHLTNYSLNKYSSGYVQSDADDKGSKRKLSAVFRQLAKEGCDIKRLWADIDKVVCQTMIALVPILKLQNQVISAELKQKLKCFQILGFDILLDKNLNPLLLEVNSSPSLRIDHEEEVSPGKVEHVISATDLDIKLPVVKDAMVLVWQHRKMDDSPPEFAGCLHQIYPKLASQLDHLRVVERCVALFRHFVGVRTSTRMGPTSFRMMARRCHLTEFGFTLAAFDIMFINMSRRYPACNSGRAALSFNGFCESLIAIGHKKFSLTMRLEPVQILLTVLKHCEQHLRWPAGKTVDVSQPQRKQILPSRLSQRNFSSCFVLSTSHLTKDNHL</sequence>
<dbReference type="InterPro" id="IPR004344">
    <property type="entry name" value="TTL/TTLL_fam"/>
</dbReference>
<comment type="caution">
    <text evidence="5">The sequence shown here is derived from an EMBL/GenBank/DDBJ whole genome shotgun (WGS) entry which is preliminary data.</text>
</comment>
<reference evidence="5" key="1">
    <citation type="journal article" date="2023" name="G3 (Bethesda)">
        <title>Whole genome assembly and annotation of the endangered Caribbean coral Acropora cervicornis.</title>
        <authorList>
            <person name="Selwyn J.D."/>
            <person name="Vollmer S.V."/>
        </authorList>
    </citation>
    <scope>NUCLEOTIDE SEQUENCE</scope>
    <source>
        <strain evidence="5">K2</strain>
    </source>
</reference>
<evidence type="ECO:0000256" key="3">
    <source>
        <dbReference type="ARBA" id="ARBA00022840"/>
    </source>
</evidence>
<dbReference type="Gene3D" id="3.30.470.20">
    <property type="entry name" value="ATP-grasp fold, B domain"/>
    <property type="match status" value="1"/>
</dbReference>
<evidence type="ECO:0000256" key="4">
    <source>
        <dbReference type="SAM" id="MobiDB-lite"/>
    </source>
</evidence>